<dbReference type="PANTHER" id="PTHR47447">
    <property type="entry name" value="OS03G0856100 PROTEIN"/>
    <property type="match status" value="1"/>
</dbReference>
<name>A0A6T0XLZ7_9DINO</name>
<dbReference type="EMBL" id="HBNR01024307">
    <property type="protein sequence ID" value="CAE4576675.1"/>
    <property type="molecule type" value="Transcribed_RNA"/>
</dbReference>
<sequence length="392" mass="41059">MRHLGLQPDVVALNGAIAANAKGEHWHSALGLLVAASASRLRHTLVTCSAALGSCAAAACWLQALGLLEDVSCGGISSDPVARCAAISASGRARRWGQAWILLSAVWPSELRPLVAACREALADGTGAAFAAALLRELAAGGVRPGELVAIQRVLSRGRRADWQGALDALSCMWVAGLKPDARAVCNVAVACRRDARWREAVGALAAARARGLELGVQAFVAAAASCEGARGWCVALAVQEGMRLSSLQIDAVACTSVASTLEKAWRWQAGSDFVQRSMGGTRGGQAVGERHQASRGRAARGRGTDGAGEELRDELLRLGALLDSGRPDLRGGAGPVARARRGQWRRPAGGLCRRRPVASRVGLPPRPRAERPAFRDRSDQRSPHCVREGAA</sequence>
<feature type="region of interest" description="Disordered" evidence="2">
    <location>
        <begin position="328"/>
        <end position="392"/>
    </location>
</feature>
<keyword evidence="1" id="KW-0677">Repeat</keyword>
<dbReference type="EMBL" id="HBNR01024309">
    <property type="protein sequence ID" value="CAE4576676.1"/>
    <property type="molecule type" value="Transcribed_RNA"/>
</dbReference>
<feature type="region of interest" description="Disordered" evidence="2">
    <location>
        <begin position="279"/>
        <end position="310"/>
    </location>
</feature>
<reference evidence="4" key="1">
    <citation type="submission" date="2021-01" db="EMBL/GenBank/DDBJ databases">
        <authorList>
            <person name="Corre E."/>
            <person name="Pelletier E."/>
            <person name="Niang G."/>
            <person name="Scheremetjew M."/>
            <person name="Finn R."/>
            <person name="Kale V."/>
            <person name="Holt S."/>
            <person name="Cochrane G."/>
            <person name="Meng A."/>
            <person name="Brown T."/>
            <person name="Cohen L."/>
        </authorList>
    </citation>
    <scope>NUCLEOTIDE SEQUENCE</scope>
    <source>
        <strain evidence="4">CCMP3105</strain>
    </source>
</reference>
<accession>A0A6T0XLZ7</accession>
<dbReference type="PANTHER" id="PTHR47447:SF17">
    <property type="entry name" value="OS12G0638900 PROTEIN"/>
    <property type="match status" value="1"/>
</dbReference>
<evidence type="ECO:0000256" key="1">
    <source>
        <dbReference type="ARBA" id="ARBA00022737"/>
    </source>
</evidence>
<evidence type="ECO:0000256" key="2">
    <source>
        <dbReference type="SAM" id="MobiDB-lite"/>
    </source>
</evidence>
<evidence type="ECO:0000313" key="3">
    <source>
        <dbReference type="EMBL" id="CAE4576675.1"/>
    </source>
</evidence>
<gene>
    <name evidence="3" type="ORF">AMON00008_LOCUS16295</name>
    <name evidence="4" type="ORF">AMON00008_LOCUS16296</name>
</gene>
<evidence type="ECO:0000313" key="4">
    <source>
        <dbReference type="EMBL" id="CAE4576676.1"/>
    </source>
</evidence>
<protein>
    <recommendedName>
        <fullName evidence="5">Pentatricopeptide repeat-containing protein, chloroplastic</fullName>
    </recommendedName>
</protein>
<dbReference type="AlphaFoldDB" id="A0A6T0XLZ7"/>
<dbReference type="InterPro" id="IPR011990">
    <property type="entry name" value="TPR-like_helical_dom_sf"/>
</dbReference>
<dbReference type="Gene3D" id="1.25.40.10">
    <property type="entry name" value="Tetratricopeptide repeat domain"/>
    <property type="match status" value="2"/>
</dbReference>
<evidence type="ECO:0008006" key="5">
    <source>
        <dbReference type="Google" id="ProtNLM"/>
    </source>
</evidence>
<organism evidence="4">
    <name type="scientific">Alexandrium monilatum</name>
    <dbReference type="NCBI Taxonomy" id="311494"/>
    <lineage>
        <taxon>Eukaryota</taxon>
        <taxon>Sar</taxon>
        <taxon>Alveolata</taxon>
        <taxon>Dinophyceae</taxon>
        <taxon>Gonyaulacales</taxon>
        <taxon>Pyrocystaceae</taxon>
        <taxon>Alexandrium</taxon>
    </lineage>
</organism>
<feature type="compositionally biased region" description="Basic and acidic residues" evidence="2">
    <location>
        <begin position="368"/>
        <end position="392"/>
    </location>
</feature>
<proteinExistence type="predicted"/>